<accession>F9W9Z9</accession>
<reference evidence="2" key="1">
    <citation type="submission" date="2011-07" db="EMBL/GenBank/DDBJ databases">
        <title>Divergent evolution of antigenic variation in African trypanosomes.</title>
        <authorList>
            <person name="Jackson A.P."/>
            <person name="Berry A."/>
            <person name="Allison H.C."/>
            <person name="Burton P."/>
            <person name="Anderson J."/>
            <person name="Aslett M."/>
            <person name="Brown R."/>
            <person name="Corton N."/>
            <person name="Harris D."/>
            <person name="Hauser H."/>
            <person name="Gamble J."/>
            <person name="Gilderthorp R."/>
            <person name="McQuillan J."/>
            <person name="Quail M.A."/>
            <person name="Sanders M."/>
            <person name="Van Tonder A."/>
            <person name="Ginger M.L."/>
            <person name="Donelson J.E."/>
            <person name="Field M.C."/>
            <person name="Barry J.D."/>
            <person name="Berriman M."/>
            <person name="Hertz-Fowler C."/>
        </authorList>
    </citation>
    <scope>NUCLEOTIDE SEQUENCE [LARGE SCALE GENOMIC DNA]</scope>
    <source>
        <strain evidence="2">IL3000</strain>
    </source>
</reference>
<reference evidence="1 2" key="2">
    <citation type="journal article" date="2012" name="Proc. Natl. Acad. Sci. U.S.A.">
        <title>Antigenic diversity is generated by distinct evolutionary mechanisms in African trypanosome species.</title>
        <authorList>
            <person name="Jackson A.P."/>
            <person name="Berry A."/>
            <person name="Aslett M."/>
            <person name="Allison H.C."/>
            <person name="Burton P."/>
            <person name="Vavrova-Anderson J."/>
            <person name="Brown R."/>
            <person name="Browne H."/>
            <person name="Corton N."/>
            <person name="Hauser H."/>
            <person name="Gamble J."/>
            <person name="Gilderthorp R."/>
            <person name="Marcello L."/>
            <person name="McQuillan J."/>
            <person name="Otto T.D."/>
            <person name="Quail M.A."/>
            <person name="Sanders M.J."/>
            <person name="van Tonder A."/>
            <person name="Ginger M.L."/>
            <person name="Field M.C."/>
            <person name="Barry J.D."/>
            <person name="Hertz-Fowler C."/>
            <person name="Berriman M."/>
        </authorList>
    </citation>
    <scope>NUCLEOTIDE SEQUENCE [LARGE SCALE GENOMIC DNA]</scope>
    <source>
        <strain evidence="1 2">IL3000</strain>
    </source>
</reference>
<dbReference type="VEuPathDB" id="TriTrypDB:TcIL3000_0_00520"/>
<evidence type="ECO:0000313" key="2">
    <source>
        <dbReference type="Proteomes" id="UP000000702"/>
    </source>
</evidence>
<name>F9W9Z9_TRYCI</name>
<dbReference type="EMBL" id="CAEQ01001367">
    <property type="protein sequence ID" value="CCD14054.1"/>
    <property type="molecule type" value="Genomic_DNA"/>
</dbReference>
<dbReference type="Proteomes" id="UP000000702">
    <property type="component" value="Unassembled WGS sequence"/>
</dbReference>
<sequence length="170" mass="18274">MAAPATSTWFRGPAPCMGESKVSAPNLVFRELDGQKASGCRGWVMQQRQRFSGAARSIILPAPNGECTSLCCFQQLLLPGGVFNVTVARLTFLQLFAGARKLAPDFVPSTVRKLQLLVAGTSFLSSSDNVGSATFECILRATPSFFLFKFMHASGLGPLSTSTISSFKWV</sequence>
<keyword evidence="2" id="KW-1185">Reference proteome</keyword>
<proteinExistence type="predicted"/>
<evidence type="ECO:0000313" key="1">
    <source>
        <dbReference type="EMBL" id="CCD14054.1"/>
    </source>
</evidence>
<comment type="caution">
    <text evidence="1">The sequence shown here is derived from an EMBL/GenBank/DDBJ whole genome shotgun (WGS) entry which is preliminary data.</text>
</comment>
<protein>
    <submittedName>
        <fullName evidence="1">WGS project CAEQ00000000 data, annotated contig 19</fullName>
    </submittedName>
</protein>
<dbReference type="AlphaFoldDB" id="F9W9Z9"/>
<gene>
    <name evidence="1" type="ORF">TCIL3000_0_00520</name>
</gene>
<organism evidence="1 2">
    <name type="scientific">Trypanosoma congolense (strain IL3000)</name>
    <dbReference type="NCBI Taxonomy" id="1068625"/>
    <lineage>
        <taxon>Eukaryota</taxon>
        <taxon>Discoba</taxon>
        <taxon>Euglenozoa</taxon>
        <taxon>Kinetoplastea</taxon>
        <taxon>Metakinetoplastina</taxon>
        <taxon>Trypanosomatida</taxon>
        <taxon>Trypanosomatidae</taxon>
        <taxon>Trypanosoma</taxon>
        <taxon>Nannomonas</taxon>
    </lineage>
</organism>